<dbReference type="InterPro" id="IPR035892">
    <property type="entry name" value="C2_domain_sf"/>
</dbReference>
<keyword evidence="8" id="KW-1185">Reference proteome</keyword>
<dbReference type="AlphaFoldDB" id="A0A7I4YXS7"/>
<dbReference type="InterPro" id="IPR001192">
    <property type="entry name" value="PI-PLC_fam"/>
</dbReference>
<evidence type="ECO:0000313" key="9">
    <source>
        <dbReference type="WBParaSite" id="HCON_00148240-00001"/>
    </source>
</evidence>
<accession>A0A7I4YXS7</accession>
<evidence type="ECO:0000256" key="2">
    <source>
        <dbReference type="ARBA" id="ARBA00022801"/>
    </source>
</evidence>
<feature type="compositionally biased region" description="Polar residues" evidence="6">
    <location>
        <begin position="477"/>
        <end position="501"/>
    </location>
</feature>
<sequence>MTARDNLSVPACFSRGSKFYLVDNRTGPSKAAHCPKAVTLRVDPNGHILYWIPRINDASNYIFIQDIVDVRIGRQAAHAYESMKKNDSSTMTVVSNVDFVHPVLTTFVYSKDDPKSVKTWADFLLPFSMNVRRRHFGVLYHIKKSLAPLFYASETKDLSLNCLKRALMASSKDSSVGEAETLYQPTSSEGNVPLSEKIPDKDLVELLLTNGGEGRGVRKVFEELCENGNKNITRKGFLRFLQVLQRDPRLNEARHPKISERGMDSLLKSLGYPKCVDISFQVFIHYLWSDFCVDSMNLSQEQVEESMHEPLPCYFINSSHNTYCIGLQVKGAQLFPSSSHREALADVEIYRQVLLSGCRCIELDCWDGSDGPVITHGPAAVMRMNEIPLKVVCMAIDECAFKTSPYPVLLSIENHLCQQQQKLMVEIFRETFGSKLLVDALETHPLVEDQPLPSPYALRHKILVKAKKSKPPKIQRKNQLPEDTSSSLASENSFDSVSQTYPDRKPSIPILNGSELALLAEEVIERQLCPEQEKHSTSDLSRIVNYLTADKVPHTWNVERRLFCMCSMSEDASIKIYKDQAQRQANSLIKHTSKRLVRVFPANMRITSDNFLPYIHWIMGVQMVALNFQTNSTEMLMNHAMFEQTANCGYVKKPECLCDPSLEFDIYSSRVPYRMRVTLKVTVISALFLPVERRSEHSLCHVTLDLFDLPQQERISTSYRVSSTDTAGFHTHFKSRQAIFEKIVMPETAFLQLCVSFSSPNGNPTPPAYYRILSLNRLQNGYRHVILRSIGNRNLGPISLFVHFDIFYYVKKTQISLHSGLMDPFSSERKNESLSQALRYPFMKQDEVEEEEDEEENDDYRQAIVGTTSKRDDDMDQPTPPVSPTADTFTLKMTRKFEKFRKYFK</sequence>
<dbReference type="InterPro" id="IPR000909">
    <property type="entry name" value="PLipase_C_PInositol-sp_X_dom"/>
</dbReference>
<dbReference type="CDD" id="cd00275">
    <property type="entry name" value="C2_PLC_like"/>
    <property type="match status" value="1"/>
</dbReference>
<feature type="region of interest" description="Disordered" evidence="6">
    <location>
        <begin position="846"/>
        <end position="887"/>
    </location>
</feature>
<dbReference type="CDD" id="cd08558">
    <property type="entry name" value="PI-PLCc_eukaryota"/>
    <property type="match status" value="1"/>
</dbReference>
<dbReference type="PANTHER" id="PTHR10336:SF36">
    <property type="entry name" value="1-PHOSPHATIDYLINOSITOL 4,5-BISPHOSPHATE PHOSPHODIESTERASE BETA-4"/>
    <property type="match status" value="1"/>
</dbReference>
<feature type="domain" description="PI-PLC Y-box" evidence="7">
    <location>
        <begin position="540"/>
        <end position="657"/>
    </location>
</feature>
<dbReference type="OMA" id="KESDKWE"/>
<dbReference type="PRINTS" id="PR00390">
    <property type="entry name" value="PHPHLIPASEC"/>
</dbReference>
<evidence type="ECO:0000256" key="5">
    <source>
        <dbReference type="RuleBase" id="RU361133"/>
    </source>
</evidence>
<dbReference type="SMART" id="SM00148">
    <property type="entry name" value="PLCXc"/>
    <property type="match status" value="1"/>
</dbReference>
<dbReference type="GO" id="GO:0004435">
    <property type="term" value="F:phosphatidylinositol-4,5-bisphosphate phospholipase C activity"/>
    <property type="evidence" value="ECO:0007669"/>
    <property type="project" value="UniProtKB-EC"/>
</dbReference>
<dbReference type="PROSITE" id="PS50008">
    <property type="entry name" value="PIPLC_Y_DOMAIN"/>
    <property type="match status" value="1"/>
</dbReference>
<keyword evidence="4 5" id="KW-0443">Lipid metabolism</keyword>
<dbReference type="SUPFAM" id="SSF47473">
    <property type="entry name" value="EF-hand"/>
    <property type="match status" value="1"/>
</dbReference>
<dbReference type="InterPro" id="IPR037862">
    <property type="entry name" value="PLC-beta_PH"/>
</dbReference>
<dbReference type="OrthoDB" id="269822at2759"/>
<dbReference type="SUPFAM" id="SSF50729">
    <property type="entry name" value="PH domain-like"/>
    <property type="match status" value="1"/>
</dbReference>
<evidence type="ECO:0000259" key="7">
    <source>
        <dbReference type="PROSITE" id="PS50008"/>
    </source>
</evidence>
<dbReference type="GO" id="GO:0048015">
    <property type="term" value="P:phosphatidylinositol-mediated signaling"/>
    <property type="evidence" value="ECO:0007669"/>
    <property type="project" value="TreeGrafter"/>
</dbReference>
<dbReference type="Pfam" id="PF00388">
    <property type="entry name" value="PI-PLC-X"/>
    <property type="match status" value="1"/>
</dbReference>
<keyword evidence="2 5" id="KW-0378">Hydrolase</keyword>
<name>A0A7I4YXS7_HAECO</name>
<dbReference type="Gene3D" id="2.60.40.150">
    <property type="entry name" value="C2 domain"/>
    <property type="match status" value="1"/>
</dbReference>
<dbReference type="Pfam" id="PF17787">
    <property type="entry name" value="PH_14"/>
    <property type="match status" value="1"/>
</dbReference>
<dbReference type="Gene3D" id="3.20.20.190">
    <property type="entry name" value="Phosphatidylinositol (PI) phosphodiesterase"/>
    <property type="match status" value="1"/>
</dbReference>
<comment type="catalytic activity">
    <reaction evidence="5">
        <text>a 1,2-diacyl-sn-glycero-3-phospho-(1D-myo-inositol-4,5-bisphosphate) + H2O = 1D-myo-inositol 1,4,5-trisphosphate + a 1,2-diacyl-sn-glycerol + H(+)</text>
        <dbReference type="Rhea" id="RHEA:33179"/>
        <dbReference type="ChEBI" id="CHEBI:15377"/>
        <dbReference type="ChEBI" id="CHEBI:15378"/>
        <dbReference type="ChEBI" id="CHEBI:17815"/>
        <dbReference type="ChEBI" id="CHEBI:58456"/>
        <dbReference type="ChEBI" id="CHEBI:203600"/>
        <dbReference type="EC" id="3.1.4.11"/>
    </reaction>
</comment>
<dbReference type="Pfam" id="PF00387">
    <property type="entry name" value="PI-PLC-Y"/>
    <property type="match status" value="1"/>
</dbReference>
<proteinExistence type="predicted"/>
<organism evidence="8 9">
    <name type="scientific">Haemonchus contortus</name>
    <name type="common">Barber pole worm</name>
    <dbReference type="NCBI Taxonomy" id="6289"/>
    <lineage>
        <taxon>Eukaryota</taxon>
        <taxon>Metazoa</taxon>
        <taxon>Ecdysozoa</taxon>
        <taxon>Nematoda</taxon>
        <taxon>Chromadorea</taxon>
        <taxon>Rhabditida</taxon>
        <taxon>Rhabditina</taxon>
        <taxon>Rhabditomorpha</taxon>
        <taxon>Strongyloidea</taxon>
        <taxon>Trichostrongylidae</taxon>
        <taxon>Haemonchus</taxon>
    </lineage>
</organism>
<dbReference type="GO" id="GO:0016042">
    <property type="term" value="P:lipid catabolic process"/>
    <property type="evidence" value="ECO:0007669"/>
    <property type="project" value="UniProtKB-KW"/>
</dbReference>
<dbReference type="SUPFAM" id="SSF51695">
    <property type="entry name" value="PLC-like phosphodiesterases"/>
    <property type="match status" value="1"/>
</dbReference>
<dbReference type="PROSITE" id="PS50007">
    <property type="entry name" value="PIPLC_X_DOMAIN"/>
    <property type="match status" value="1"/>
</dbReference>
<dbReference type="Proteomes" id="UP000025227">
    <property type="component" value="Unplaced"/>
</dbReference>
<reference evidence="9" key="1">
    <citation type="submission" date="2020-12" db="UniProtKB">
        <authorList>
            <consortium name="WormBaseParasite"/>
        </authorList>
    </citation>
    <scope>IDENTIFICATION</scope>
    <source>
        <strain evidence="9">MHco3</strain>
    </source>
</reference>
<evidence type="ECO:0000256" key="3">
    <source>
        <dbReference type="ARBA" id="ARBA00022963"/>
    </source>
</evidence>
<dbReference type="InterPro" id="IPR011992">
    <property type="entry name" value="EF-hand-dom_pair"/>
</dbReference>
<feature type="compositionally biased region" description="Basic residues" evidence="6">
    <location>
        <begin position="467"/>
        <end position="476"/>
    </location>
</feature>
<feature type="region of interest" description="Disordered" evidence="6">
    <location>
        <begin position="467"/>
        <end position="501"/>
    </location>
</feature>
<dbReference type="WBParaSite" id="HCON_00148240-00001">
    <property type="protein sequence ID" value="HCON_00148240-00001"/>
    <property type="gene ID" value="HCON_00148240"/>
</dbReference>
<dbReference type="GO" id="GO:0051209">
    <property type="term" value="P:release of sequestered calcium ion into cytosol"/>
    <property type="evidence" value="ECO:0007669"/>
    <property type="project" value="TreeGrafter"/>
</dbReference>
<dbReference type="InterPro" id="IPR017946">
    <property type="entry name" value="PLC-like_Pdiesterase_TIM-brl"/>
</dbReference>
<dbReference type="Gene3D" id="1.10.238.10">
    <property type="entry name" value="EF-hand"/>
    <property type="match status" value="1"/>
</dbReference>
<dbReference type="GO" id="GO:0046488">
    <property type="term" value="P:phosphatidylinositol metabolic process"/>
    <property type="evidence" value="ECO:0007669"/>
    <property type="project" value="TreeGrafter"/>
</dbReference>
<evidence type="ECO:0000256" key="4">
    <source>
        <dbReference type="ARBA" id="ARBA00023098"/>
    </source>
</evidence>
<keyword evidence="3 5" id="KW-0442">Lipid degradation</keyword>
<dbReference type="EC" id="3.1.4.11" evidence="1 5"/>
<feature type="compositionally biased region" description="Acidic residues" evidence="6">
    <location>
        <begin position="847"/>
        <end position="858"/>
    </location>
</feature>
<dbReference type="Gene3D" id="2.30.29.240">
    <property type="match status" value="1"/>
</dbReference>
<evidence type="ECO:0000313" key="8">
    <source>
        <dbReference type="Proteomes" id="UP000025227"/>
    </source>
</evidence>
<dbReference type="SMART" id="SM00149">
    <property type="entry name" value="PLCYc"/>
    <property type="match status" value="1"/>
</dbReference>
<dbReference type="InterPro" id="IPR001711">
    <property type="entry name" value="PLipase_C_Pinositol-sp_Y"/>
</dbReference>
<dbReference type="PANTHER" id="PTHR10336">
    <property type="entry name" value="PHOSPHOINOSITIDE-SPECIFIC PHOSPHOLIPASE C FAMILY PROTEIN"/>
    <property type="match status" value="1"/>
</dbReference>
<evidence type="ECO:0000256" key="1">
    <source>
        <dbReference type="ARBA" id="ARBA00012368"/>
    </source>
</evidence>
<protein>
    <recommendedName>
        <fullName evidence="1 5">Phosphoinositide phospholipase C</fullName>
        <ecNumber evidence="1 5">3.1.4.11</ecNumber>
    </recommendedName>
</protein>
<evidence type="ECO:0000256" key="6">
    <source>
        <dbReference type="SAM" id="MobiDB-lite"/>
    </source>
</evidence>